<dbReference type="CDD" id="cd17574">
    <property type="entry name" value="REC_OmpR"/>
    <property type="match status" value="1"/>
</dbReference>
<evidence type="ECO:0000256" key="6">
    <source>
        <dbReference type="ARBA" id="ARBA00023012"/>
    </source>
</evidence>
<evidence type="ECO:0000256" key="9">
    <source>
        <dbReference type="ARBA" id="ARBA00023125"/>
    </source>
</evidence>
<dbReference type="Gene3D" id="3.40.50.2300">
    <property type="match status" value="1"/>
</dbReference>
<sequence length="268" mass="30546">MKPCILLIEDDQDMRELVSSHLEHNGFDVQKAEDGIKGQALALQYTPDLILLDLMLPNVDGLTLCQRLRRDERTAGIPILMITALGGTKDKVTGFNSGADDYLTKPFDLEELQVRVKALLRRTDRAPVGTNAHHEILSYGPLTLVPERFEAIWFDRPVRLTHLEFELLHCLLQRHGQTVAPSLILKEVWGYEPDDDIETIRVHVRHLRTKLEPDPRKPRFIKTVYGAGYCLELPTGGQLEEFQDLLIQARQEREAREAQNKQGERASA</sequence>
<keyword evidence="10" id="KW-0010">Activator</keyword>
<evidence type="ECO:0000256" key="2">
    <source>
        <dbReference type="ARBA" id="ARBA00022490"/>
    </source>
</evidence>
<dbReference type="AlphaFoldDB" id="A2CD17"/>
<evidence type="ECO:0000259" key="17">
    <source>
        <dbReference type="PROSITE" id="PS50110"/>
    </source>
</evidence>
<feature type="domain" description="Response regulatory" evidence="17">
    <location>
        <begin position="4"/>
        <end position="120"/>
    </location>
</feature>
<dbReference type="CDD" id="cd00383">
    <property type="entry name" value="trans_reg_C"/>
    <property type="match status" value="1"/>
</dbReference>
<keyword evidence="3" id="KW-0678">Repressor</keyword>
<keyword evidence="5" id="KW-0132">Cell division</keyword>
<keyword evidence="6" id="KW-0902">Two-component regulatory system</keyword>
<dbReference type="Gene3D" id="6.10.250.690">
    <property type="match status" value="1"/>
</dbReference>
<dbReference type="GO" id="GO:0051301">
    <property type="term" value="P:cell division"/>
    <property type="evidence" value="ECO:0007669"/>
    <property type="project" value="UniProtKB-KW"/>
</dbReference>
<dbReference type="STRING" id="59922.P9303_26471"/>
<dbReference type="Gene3D" id="1.10.10.10">
    <property type="entry name" value="Winged helix-like DNA-binding domain superfamily/Winged helix DNA-binding domain"/>
    <property type="match status" value="1"/>
</dbReference>
<dbReference type="HOGENOM" id="CLU_000445_30_4_3"/>
<dbReference type="BioCyc" id="PMAR59922:G1G80-2318-MONOMER"/>
<dbReference type="InterPro" id="IPR001789">
    <property type="entry name" value="Sig_transdc_resp-reg_receiver"/>
</dbReference>
<dbReference type="GO" id="GO:0005829">
    <property type="term" value="C:cytosol"/>
    <property type="evidence" value="ECO:0007669"/>
    <property type="project" value="TreeGrafter"/>
</dbReference>
<evidence type="ECO:0000256" key="4">
    <source>
        <dbReference type="ARBA" id="ARBA00022553"/>
    </source>
</evidence>
<evidence type="ECO:0000256" key="5">
    <source>
        <dbReference type="ARBA" id="ARBA00022618"/>
    </source>
</evidence>
<comment type="subcellular location">
    <subcellularLocation>
        <location evidence="1">Cytoplasm</location>
    </subcellularLocation>
</comment>
<keyword evidence="19" id="KW-0378">Hydrolase</keyword>
<evidence type="ECO:0000256" key="15">
    <source>
        <dbReference type="PROSITE-ProRule" id="PRU00169"/>
    </source>
</evidence>
<dbReference type="PANTHER" id="PTHR48111">
    <property type="entry name" value="REGULATOR OF RPOS"/>
    <property type="match status" value="1"/>
</dbReference>
<evidence type="ECO:0000256" key="10">
    <source>
        <dbReference type="ARBA" id="ARBA00023159"/>
    </source>
</evidence>
<keyword evidence="8" id="KW-0090">Biological rhythms</keyword>
<evidence type="ECO:0000256" key="13">
    <source>
        <dbReference type="ARBA" id="ARBA00072927"/>
    </source>
</evidence>
<evidence type="ECO:0000313" key="19">
    <source>
        <dbReference type="EMBL" id="ABM79377.1"/>
    </source>
</evidence>
<organism evidence="19 20">
    <name type="scientific">Prochlorococcus marinus (strain MIT 9303)</name>
    <dbReference type="NCBI Taxonomy" id="59922"/>
    <lineage>
        <taxon>Bacteria</taxon>
        <taxon>Bacillati</taxon>
        <taxon>Cyanobacteriota</taxon>
        <taxon>Cyanophyceae</taxon>
        <taxon>Synechococcales</taxon>
        <taxon>Prochlorococcaceae</taxon>
        <taxon>Prochlorococcus</taxon>
    </lineage>
</organism>
<accession>A2CD17</accession>
<dbReference type="GO" id="GO:0097167">
    <property type="term" value="P:circadian regulation of translation"/>
    <property type="evidence" value="ECO:0007669"/>
    <property type="project" value="UniProtKB-ARBA"/>
</dbReference>
<evidence type="ECO:0000256" key="8">
    <source>
        <dbReference type="ARBA" id="ARBA00023108"/>
    </source>
</evidence>
<dbReference type="GO" id="GO:0000156">
    <property type="term" value="F:phosphorelay response regulator activity"/>
    <property type="evidence" value="ECO:0007669"/>
    <property type="project" value="TreeGrafter"/>
</dbReference>
<evidence type="ECO:0000313" key="20">
    <source>
        <dbReference type="Proteomes" id="UP000002274"/>
    </source>
</evidence>
<dbReference type="KEGG" id="pmf:P9303_26471"/>
<evidence type="ECO:0000256" key="14">
    <source>
        <dbReference type="ARBA" id="ARBA00081693"/>
    </source>
</evidence>
<reference evidence="19 20" key="1">
    <citation type="journal article" date="2007" name="PLoS Genet.">
        <title>Patterns and implications of gene gain and loss in the evolution of Prochlorococcus.</title>
        <authorList>
            <person name="Kettler G.C."/>
            <person name="Martiny A.C."/>
            <person name="Huang K."/>
            <person name="Zucker J."/>
            <person name="Coleman M.L."/>
            <person name="Rodrigue S."/>
            <person name="Chen F."/>
            <person name="Lapidus A."/>
            <person name="Ferriera S."/>
            <person name="Johnson J."/>
            <person name="Steglich C."/>
            <person name="Church G.M."/>
            <person name="Richardson P."/>
            <person name="Chisholm S.W."/>
        </authorList>
    </citation>
    <scope>NUCLEOTIDE SEQUENCE [LARGE SCALE GENOMIC DNA]</scope>
    <source>
        <strain evidence="19 20">MIT 9303</strain>
    </source>
</reference>
<feature type="domain" description="OmpR/PhoB-type" evidence="18">
    <location>
        <begin position="134"/>
        <end position="233"/>
    </location>
</feature>
<dbReference type="GO" id="GO:0000976">
    <property type="term" value="F:transcription cis-regulatory region binding"/>
    <property type="evidence" value="ECO:0007669"/>
    <property type="project" value="TreeGrafter"/>
</dbReference>
<dbReference type="Pfam" id="PF00486">
    <property type="entry name" value="Trans_reg_C"/>
    <property type="match status" value="1"/>
</dbReference>
<dbReference type="InterPro" id="IPR016032">
    <property type="entry name" value="Sig_transdc_resp-reg_C-effctor"/>
</dbReference>
<keyword evidence="4 15" id="KW-0597">Phosphoprotein</keyword>
<keyword evidence="7" id="KW-0805">Transcription regulation</keyword>
<evidence type="ECO:0000256" key="11">
    <source>
        <dbReference type="ARBA" id="ARBA00023163"/>
    </source>
</evidence>
<dbReference type="InterPro" id="IPR001867">
    <property type="entry name" value="OmpR/PhoB-type_DNA-bd"/>
</dbReference>
<evidence type="ECO:0000259" key="18">
    <source>
        <dbReference type="PROSITE" id="PS51755"/>
    </source>
</evidence>
<dbReference type="SUPFAM" id="SSF52172">
    <property type="entry name" value="CheY-like"/>
    <property type="match status" value="1"/>
</dbReference>
<dbReference type="GO" id="GO:0006355">
    <property type="term" value="P:regulation of DNA-templated transcription"/>
    <property type="evidence" value="ECO:0007669"/>
    <property type="project" value="InterPro"/>
</dbReference>
<dbReference type="GO" id="GO:0032993">
    <property type="term" value="C:protein-DNA complex"/>
    <property type="evidence" value="ECO:0007669"/>
    <property type="project" value="TreeGrafter"/>
</dbReference>
<dbReference type="InterPro" id="IPR036388">
    <property type="entry name" value="WH-like_DNA-bd_sf"/>
</dbReference>
<keyword evidence="12" id="KW-0131">Cell cycle</keyword>
<dbReference type="InterPro" id="IPR011006">
    <property type="entry name" value="CheY-like_superfamily"/>
</dbReference>
<keyword evidence="11" id="KW-0804">Transcription</keyword>
<dbReference type="SMART" id="SM00862">
    <property type="entry name" value="Trans_reg_C"/>
    <property type="match status" value="1"/>
</dbReference>
<protein>
    <recommendedName>
        <fullName evidence="13">DNA-binding dual master transcriptional regulator RpaA</fullName>
    </recommendedName>
    <alternativeName>
        <fullName evidence="14">Regulator of phycobilisome-associated protein A</fullName>
    </alternativeName>
</protein>
<proteinExistence type="predicted"/>
<dbReference type="EMBL" id="CP000554">
    <property type="protein sequence ID" value="ABM79377.1"/>
    <property type="molecule type" value="Genomic_DNA"/>
</dbReference>
<dbReference type="PANTHER" id="PTHR48111:SF21">
    <property type="entry name" value="DNA-BINDING DUAL MASTER TRANSCRIPTIONAL REGULATOR RPAA"/>
    <property type="match status" value="1"/>
</dbReference>
<dbReference type="RefSeq" id="WP_011827220.1">
    <property type="nucleotide sequence ID" value="NC_008820.1"/>
</dbReference>
<keyword evidence="2" id="KW-0963">Cytoplasm</keyword>
<feature type="modified residue" description="4-aspartylphosphate" evidence="15">
    <location>
        <position position="53"/>
    </location>
</feature>
<evidence type="ECO:0000256" key="3">
    <source>
        <dbReference type="ARBA" id="ARBA00022491"/>
    </source>
</evidence>
<evidence type="ECO:0000256" key="1">
    <source>
        <dbReference type="ARBA" id="ARBA00004496"/>
    </source>
</evidence>
<dbReference type="PROSITE" id="PS51755">
    <property type="entry name" value="OMPR_PHOB"/>
    <property type="match status" value="1"/>
</dbReference>
<dbReference type="Proteomes" id="UP000002274">
    <property type="component" value="Chromosome"/>
</dbReference>
<keyword evidence="9 16" id="KW-0238">DNA-binding</keyword>
<gene>
    <name evidence="19" type="primary">rpaA</name>
    <name evidence="19" type="ordered locus">P9303_26471</name>
</gene>
<dbReference type="FunFam" id="3.40.50.2300:FF:000001">
    <property type="entry name" value="DNA-binding response regulator PhoB"/>
    <property type="match status" value="1"/>
</dbReference>
<dbReference type="PROSITE" id="PS50110">
    <property type="entry name" value="RESPONSE_REGULATORY"/>
    <property type="match status" value="1"/>
</dbReference>
<dbReference type="SUPFAM" id="SSF46894">
    <property type="entry name" value="C-terminal effector domain of the bipartite response regulators"/>
    <property type="match status" value="1"/>
</dbReference>
<feature type="DNA-binding region" description="OmpR/PhoB-type" evidence="16">
    <location>
        <begin position="134"/>
        <end position="233"/>
    </location>
</feature>
<evidence type="ECO:0000256" key="16">
    <source>
        <dbReference type="PROSITE-ProRule" id="PRU01091"/>
    </source>
</evidence>
<dbReference type="Pfam" id="PF00072">
    <property type="entry name" value="Response_reg"/>
    <property type="match status" value="1"/>
</dbReference>
<dbReference type="InterPro" id="IPR039420">
    <property type="entry name" value="WalR-like"/>
</dbReference>
<evidence type="ECO:0000256" key="7">
    <source>
        <dbReference type="ARBA" id="ARBA00023015"/>
    </source>
</evidence>
<dbReference type="FunFam" id="1.10.10.10:FF:001124">
    <property type="entry name" value="Two-component response regulator"/>
    <property type="match status" value="1"/>
</dbReference>
<dbReference type="GO" id="GO:0016787">
    <property type="term" value="F:hydrolase activity"/>
    <property type="evidence" value="ECO:0007669"/>
    <property type="project" value="UniProtKB-KW"/>
</dbReference>
<dbReference type="SMART" id="SM00448">
    <property type="entry name" value="REC"/>
    <property type="match status" value="1"/>
</dbReference>
<evidence type="ECO:0000256" key="12">
    <source>
        <dbReference type="ARBA" id="ARBA00023306"/>
    </source>
</evidence>
<name>A2CD17_PROM3</name>